<feature type="compositionally biased region" description="Basic and acidic residues" evidence="1">
    <location>
        <begin position="1"/>
        <end position="18"/>
    </location>
</feature>
<feature type="region of interest" description="Disordered" evidence="1">
    <location>
        <begin position="1"/>
        <end position="52"/>
    </location>
</feature>
<name>G2YFR4_BOTF4</name>
<dbReference type="EMBL" id="FQ790327">
    <property type="protein sequence ID" value="CCD50612.1"/>
    <property type="molecule type" value="Genomic_DNA"/>
</dbReference>
<evidence type="ECO:0000313" key="2">
    <source>
        <dbReference type="EMBL" id="CCD50612.1"/>
    </source>
</evidence>
<accession>G2YFR4</accession>
<protein>
    <submittedName>
        <fullName evidence="2">Uncharacterized protein</fullName>
    </submittedName>
</protein>
<feature type="compositionally biased region" description="Basic and acidic residues" evidence="1">
    <location>
        <begin position="33"/>
        <end position="52"/>
    </location>
</feature>
<evidence type="ECO:0000313" key="3">
    <source>
        <dbReference type="Proteomes" id="UP000008177"/>
    </source>
</evidence>
<sequence length="52" mass="5910">MTRHNEFGDEKLGRDISHHNVHTSAMNGSEGEETSRLCKKGERENGHARHPE</sequence>
<dbReference type="InParanoid" id="G2YFR4"/>
<dbReference type="AlphaFoldDB" id="G2YFR4"/>
<reference evidence="3" key="1">
    <citation type="journal article" date="2011" name="PLoS Genet.">
        <title>Genomic analysis of the necrotrophic fungal pathogens Sclerotinia sclerotiorum and Botrytis cinerea.</title>
        <authorList>
            <person name="Amselem J."/>
            <person name="Cuomo C.A."/>
            <person name="van Kan J.A."/>
            <person name="Viaud M."/>
            <person name="Benito E.P."/>
            <person name="Couloux A."/>
            <person name="Coutinho P.M."/>
            <person name="de Vries R.P."/>
            <person name="Dyer P.S."/>
            <person name="Fillinger S."/>
            <person name="Fournier E."/>
            <person name="Gout L."/>
            <person name="Hahn M."/>
            <person name="Kohn L."/>
            <person name="Lapalu N."/>
            <person name="Plummer K.M."/>
            <person name="Pradier J.M."/>
            <person name="Quevillon E."/>
            <person name="Sharon A."/>
            <person name="Simon A."/>
            <person name="ten Have A."/>
            <person name="Tudzynski B."/>
            <person name="Tudzynski P."/>
            <person name="Wincker P."/>
            <person name="Andrew M."/>
            <person name="Anthouard V."/>
            <person name="Beever R.E."/>
            <person name="Beffa R."/>
            <person name="Benoit I."/>
            <person name="Bouzid O."/>
            <person name="Brault B."/>
            <person name="Chen Z."/>
            <person name="Choquer M."/>
            <person name="Collemare J."/>
            <person name="Cotton P."/>
            <person name="Danchin E.G."/>
            <person name="Da Silva C."/>
            <person name="Gautier A."/>
            <person name="Giraud C."/>
            <person name="Giraud T."/>
            <person name="Gonzalez C."/>
            <person name="Grossetete S."/>
            <person name="Guldener U."/>
            <person name="Henrissat B."/>
            <person name="Howlett B.J."/>
            <person name="Kodira C."/>
            <person name="Kretschmer M."/>
            <person name="Lappartient A."/>
            <person name="Leroch M."/>
            <person name="Levis C."/>
            <person name="Mauceli E."/>
            <person name="Neuveglise C."/>
            <person name="Oeser B."/>
            <person name="Pearson M."/>
            <person name="Poulain J."/>
            <person name="Poussereau N."/>
            <person name="Quesneville H."/>
            <person name="Rascle C."/>
            <person name="Schumacher J."/>
            <person name="Segurens B."/>
            <person name="Sexton A."/>
            <person name="Silva E."/>
            <person name="Sirven C."/>
            <person name="Soanes D.M."/>
            <person name="Talbot N.J."/>
            <person name="Templeton M."/>
            <person name="Yandava C."/>
            <person name="Yarden O."/>
            <person name="Zeng Q."/>
            <person name="Rollins J.A."/>
            <person name="Lebrun M.H."/>
            <person name="Dickman M."/>
        </authorList>
    </citation>
    <scope>NUCLEOTIDE SEQUENCE [LARGE SCALE GENOMIC DNA]</scope>
    <source>
        <strain evidence="3">T4</strain>
    </source>
</reference>
<evidence type="ECO:0000256" key="1">
    <source>
        <dbReference type="SAM" id="MobiDB-lite"/>
    </source>
</evidence>
<proteinExistence type="predicted"/>
<dbReference type="HOGENOM" id="CLU_3086991_0_0_1"/>
<organism evidence="2 3">
    <name type="scientific">Botryotinia fuckeliana (strain T4)</name>
    <name type="common">Noble rot fungus</name>
    <name type="synonym">Botrytis cinerea</name>
    <dbReference type="NCBI Taxonomy" id="999810"/>
    <lineage>
        <taxon>Eukaryota</taxon>
        <taxon>Fungi</taxon>
        <taxon>Dikarya</taxon>
        <taxon>Ascomycota</taxon>
        <taxon>Pezizomycotina</taxon>
        <taxon>Leotiomycetes</taxon>
        <taxon>Helotiales</taxon>
        <taxon>Sclerotiniaceae</taxon>
        <taxon>Botrytis</taxon>
    </lineage>
</organism>
<gene>
    <name evidence="2" type="ORF">BofuT4_uP024210.1</name>
</gene>
<dbReference type="Proteomes" id="UP000008177">
    <property type="component" value="Unplaced contigs"/>
</dbReference>